<protein>
    <submittedName>
        <fullName evidence="2">Uncharacterized protein</fullName>
    </submittedName>
</protein>
<dbReference type="InParanoid" id="Q24FN3"/>
<gene>
    <name evidence="2" type="ORF">TTHERM_01074540</name>
</gene>
<dbReference type="GeneID" id="7842200"/>
<dbReference type="RefSeq" id="XP_001026856.1">
    <property type="nucleotide sequence ID" value="XM_001026856.1"/>
</dbReference>
<accession>Q24FN3</accession>
<sequence>MIANTAKAIFINLKQQNKQAHKLIHEVQFFFSKEERIMKWKTFQNPRMKKIQEKLSQKFNEDEDKYIERKERREKELKFLKEYEAYQKLKEESLSEVPPNLVIKNLYYPQTNSTVLLLGVEKRNQMHASFVHDCMVNLKPSLITTQISPDMPYFIRTKIQFDQAWSRFVKGKFDYKFYVNPDPVSLYDIMLTSDSINQMMSGGIINCQDVFEIGSLFIYTKNHISEDFEVDTYLTPLLYLYNNPHIKCNLVVNDYPYLKYRENVNKNISLTDLKDLLDQYKQVIEEQGVKTMFDPLLLKPELFINPKVAYTTETIRNSCYTSKKVLAVVDRYMTDEIEEYWKKLSKDPQSINRFLQDDYFKQSISEQKDQEIQQSKNKIGAVVTEKGIKTDDYSVKDTFLEYVEKHVILDLMLGTHVREFFIKNKIFPFTGKNYTGQKTMIQQIFVMLDHFYHQHTKSTKDSEAQSFDERLIHGTPNETKIE</sequence>
<dbReference type="AlphaFoldDB" id="Q24FN3"/>
<keyword evidence="3" id="KW-1185">Reference proteome</keyword>
<evidence type="ECO:0000256" key="1">
    <source>
        <dbReference type="SAM" id="MobiDB-lite"/>
    </source>
</evidence>
<proteinExistence type="predicted"/>
<dbReference type="eggNOG" id="ENOG502SR6F">
    <property type="taxonomic scope" value="Eukaryota"/>
</dbReference>
<reference evidence="3" key="1">
    <citation type="journal article" date="2006" name="PLoS Biol.">
        <title>Macronuclear genome sequence of the ciliate Tetrahymena thermophila, a model eukaryote.</title>
        <authorList>
            <person name="Eisen J.A."/>
            <person name="Coyne R.S."/>
            <person name="Wu M."/>
            <person name="Wu D."/>
            <person name="Thiagarajan M."/>
            <person name="Wortman J.R."/>
            <person name="Badger J.H."/>
            <person name="Ren Q."/>
            <person name="Amedeo P."/>
            <person name="Jones K.M."/>
            <person name="Tallon L.J."/>
            <person name="Delcher A.L."/>
            <person name="Salzberg S.L."/>
            <person name="Silva J.C."/>
            <person name="Haas B.J."/>
            <person name="Majoros W.H."/>
            <person name="Farzad M."/>
            <person name="Carlton J.M."/>
            <person name="Smith R.K. Jr."/>
            <person name="Garg J."/>
            <person name="Pearlman R.E."/>
            <person name="Karrer K.M."/>
            <person name="Sun L."/>
            <person name="Manning G."/>
            <person name="Elde N.C."/>
            <person name="Turkewitz A.P."/>
            <person name="Asai D.J."/>
            <person name="Wilkes D.E."/>
            <person name="Wang Y."/>
            <person name="Cai H."/>
            <person name="Collins K."/>
            <person name="Stewart B.A."/>
            <person name="Lee S.R."/>
            <person name="Wilamowska K."/>
            <person name="Weinberg Z."/>
            <person name="Ruzzo W.L."/>
            <person name="Wloga D."/>
            <person name="Gaertig J."/>
            <person name="Frankel J."/>
            <person name="Tsao C.-C."/>
            <person name="Gorovsky M.A."/>
            <person name="Keeling P.J."/>
            <person name="Waller R.F."/>
            <person name="Patron N.J."/>
            <person name="Cherry J.M."/>
            <person name="Stover N.A."/>
            <person name="Krieger C.J."/>
            <person name="del Toro C."/>
            <person name="Ryder H.F."/>
            <person name="Williamson S.C."/>
            <person name="Barbeau R.A."/>
            <person name="Hamilton E.P."/>
            <person name="Orias E."/>
        </authorList>
    </citation>
    <scope>NUCLEOTIDE SEQUENCE [LARGE SCALE GENOMIC DNA]</scope>
    <source>
        <strain evidence="3">SB210</strain>
    </source>
</reference>
<dbReference type="OrthoDB" id="313002at2759"/>
<dbReference type="Proteomes" id="UP000009168">
    <property type="component" value="Unassembled WGS sequence"/>
</dbReference>
<dbReference type="OMA" id="HLISMEV"/>
<name>Q24FN3_TETTS</name>
<feature type="region of interest" description="Disordered" evidence="1">
    <location>
        <begin position="459"/>
        <end position="482"/>
    </location>
</feature>
<evidence type="ECO:0000313" key="3">
    <source>
        <dbReference type="Proteomes" id="UP000009168"/>
    </source>
</evidence>
<organism evidence="2 3">
    <name type="scientific">Tetrahymena thermophila (strain SB210)</name>
    <dbReference type="NCBI Taxonomy" id="312017"/>
    <lineage>
        <taxon>Eukaryota</taxon>
        <taxon>Sar</taxon>
        <taxon>Alveolata</taxon>
        <taxon>Ciliophora</taxon>
        <taxon>Intramacronucleata</taxon>
        <taxon>Oligohymenophorea</taxon>
        <taxon>Hymenostomatida</taxon>
        <taxon>Tetrahymenina</taxon>
        <taxon>Tetrahymenidae</taxon>
        <taxon>Tetrahymena</taxon>
    </lineage>
</organism>
<evidence type="ECO:0000313" key="2">
    <source>
        <dbReference type="EMBL" id="EAS06611.1"/>
    </source>
</evidence>
<feature type="compositionally biased region" description="Basic and acidic residues" evidence="1">
    <location>
        <begin position="459"/>
        <end position="472"/>
    </location>
</feature>
<dbReference type="KEGG" id="tet:TTHERM_01074540"/>
<dbReference type="HOGENOM" id="CLU_566845_0_0_1"/>
<dbReference type="EMBL" id="GG662270">
    <property type="protein sequence ID" value="EAS06611.1"/>
    <property type="molecule type" value="Genomic_DNA"/>
</dbReference>